<feature type="coiled-coil region" evidence="1">
    <location>
        <begin position="342"/>
        <end position="404"/>
    </location>
</feature>
<dbReference type="EMBL" id="BK014999">
    <property type="protein sequence ID" value="DAD86444.1"/>
    <property type="molecule type" value="Genomic_DNA"/>
</dbReference>
<name>A0A8S5MW58_9CAUD</name>
<sequence>MSNINRDYLIVLNPKTSKVTVPELNYYIYDKYTANLFVNLVTVENGKVVNIPDADQYKLVLHVVKPTNEIQTVENIQVFNKEKALFQIELDQELTKNIGRYKCELLTIDKTDHIVQSAKFSYRVKKSIYNDLDVVTETPQYPIIITLLDKLQDIDKYEEERRANEVARVAAEKARVKDYTDLRKTVTTDIDTMQEKIDSFDGKVQEVDNAVTQMRNNITDYQTKKNKELDDYKGQKDTQINTAIKGMETTIDTYKTEKDTEINDKITQQDNKINSAINLQNKNIQASTKALNDKLDAAVQDQNDTIAANNQAQNKVISDAVAAQNKTINTVVESDKVQNDRLDTLETNDTNNKAEIKKLQDKDVEHEERMTAIEAVNVEQNNRLDAIEIKNDQQDSRLNDVEAKNKKQDLDLKCLFAESHSERITLEDEVGNSVFLQNSKQGFATVDELKGNTLVNCNKDTDKELILNGNIDTSGYGTVTTTEGVDGGKVDVALEGNTMVNVCDQEDPIAITKSYEVTTGNHVALQGEYDGKCRPVLNGNTLVSYQKSSIDKGKQFTVNGQYQYKSISTLNTTVKDKLYFRIKFTVDELNTTSQEVNIFTHYPGGYMTPVKLFKDCTVGKIEEVSTIREHEQARADQKYMMLSIGMYAPMPEDVPEGSPVCKYTIHDYVIYNLTQLFGAGKEPEQEWCDNNLPYLQGLKSSFEDSYIPKTLVENNTQWTWSPSNKFKQILSASDTPITSSKITLVINCSSVSGYPLAVIRKVDGTDVTNLIDTKVGLNIVTLENTGTITELKLFRDNNAQGYIIDNAFIVEGDYTNYDFTNYDSSKGGKYKVDYKVTGKNKFDKSKTLDGYEINNIGAGTIAANTKWFVTDFIPVIPNTTYAISGKANGNVVPCYDENKQFINGLSSGGISQITIPNNVKYVKLNGLLTQKDTFQIEEGTTATTYEPYKEYTKTFYLNSPLLKGDTIEDVNGKVTHVHRYGKVVLDGSDDEGWIANADEGDNINGHSIYTGVNIYSSSGECMCDKLPVYNSSKEVENLTDFVILYNNGVVVVNVKGASTIGEVKSWLQANPITLISKLKTPTYETISNDSILCDSYVNGHLDVDSVIPIDKVVFQSYGTNLKYLSPNTEYIIQFESDSNGKLDALALNSSDVIGNLNIVKGINKFNITTSDKITINYLWTSGIGFNMSKVVVTPKVDGDFGYFKGMKSVGECEGNTVEIVAQNKNLFTSEVIDALCTLENWVGNDAYKSNYVAYKLMNFKDGVTYTNTIPEIKVPPQFYPILFLEDVNNGNFIASGWYQNDTDNEKNVSGNTYTFTPKNEGHFRAYVYVWNEESMQKLRKVLEQNIQTEIGNKNTDFVVPKHNKQTITHEPLRGLPNGIKDKYVIIDDKWYIERNCMAVQFKDLKYSRTDVYQKAEFPDVIGFRLSNTGIQPPILCDRFAYNNDRIINFGELLTNKENINITSNGKEDEFFITIQKAKLKTLDSKGLIKYFTDNPMEIITKATTPTYEPIEYNSFEVYSATTHISNNSNIPCNMVIRNSGFNCILKPNTTYTVSSNNGLSSVTTKASIGDSVLRFYDKDTTSITKMNKVLVLEGDYITGNPPIPAFFKGMESTFEQELVTDEQDKNYGKYKVNVKATNPDNKQENNITFYLKEPLRGVGDVKDKVYVKEDKVVVERNCVSYVLDPNKIPSPSSGDTKLYMYNIAANNSIINTRYGKVVCNSFACDVNNAHDRSRANTISTVVDGTVPDGVIRIITDKNKETLKQYLQQNPTTVVYQLATPTYEEVEYFDLKLFVEIFKDTTIIYNSNIPVTSTINYTFSVPIVEQVNTLSKDVTAVQESANTVMTLVSIMEDEVNK</sequence>
<accession>A0A8S5MW58</accession>
<protein>
    <submittedName>
        <fullName evidence="2">BppU domain protein</fullName>
    </submittedName>
</protein>
<organism evidence="2">
    <name type="scientific">Siphoviridae sp. ctsBB38</name>
    <dbReference type="NCBI Taxonomy" id="2826482"/>
    <lineage>
        <taxon>Viruses</taxon>
        <taxon>Duplodnaviria</taxon>
        <taxon>Heunggongvirae</taxon>
        <taxon>Uroviricota</taxon>
        <taxon>Caudoviricetes</taxon>
    </lineage>
</organism>
<reference evidence="2" key="1">
    <citation type="journal article" date="2021" name="Proc. Natl. Acad. Sci. U.S.A.">
        <title>A Catalog of Tens of Thousands of Viruses from Human Metagenomes Reveals Hidden Associations with Chronic Diseases.</title>
        <authorList>
            <person name="Tisza M.J."/>
            <person name="Buck C.B."/>
        </authorList>
    </citation>
    <scope>NUCLEOTIDE SEQUENCE</scope>
    <source>
        <strain evidence="2">CtsBB38</strain>
    </source>
</reference>
<evidence type="ECO:0000313" key="2">
    <source>
        <dbReference type="EMBL" id="DAD86444.1"/>
    </source>
</evidence>
<evidence type="ECO:0000256" key="1">
    <source>
        <dbReference type="SAM" id="Coils"/>
    </source>
</evidence>
<proteinExistence type="predicted"/>
<keyword evidence="1" id="KW-0175">Coiled coil</keyword>